<keyword evidence="8" id="KW-0456">Lyase</keyword>
<comment type="cofactor">
    <cofactor evidence="1">
        <name>Zn(2+)</name>
        <dbReference type="ChEBI" id="CHEBI:29105"/>
    </cofactor>
</comment>
<dbReference type="EMBL" id="PDEP01000006">
    <property type="protein sequence ID" value="PEN06966.1"/>
    <property type="molecule type" value="Genomic_DNA"/>
</dbReference>
<name>A0A2H3NLE8_9BACT</name>
<dbReference type="AlphaFoldDB" id="A0A2H3NLE8"/>
<accession>A0A2H3NLE8</accession>
<dbReference type="InterPro" id="IPR007115">
    <property type="entry name" value="6-PTP_synth/QueD"/>
</dbReference>
<comment type="caution">
    <text evidence="11">The sequence shown here is derived from an EMBL/GenBank/DDBJ whole genome shotgun (WGS) entry which is preliminary data.</text>
</comment>
<keyword evidence="12" id="KW-1185">Reference proteome</keyword>
<dbReference type="InterPro" id="IPR038418">
    <property type="entry name" value="6-PTP_synth/QueD_sf"/>
</dbReference>
<keyword evidence="6" id="KW-0479">Metal-binding</keyword>
<proteinExistence type="inferred from homology"/>
<keyword evidence="7" id="KW-0862">Zinc</keyword>
<comment type="catalytic activity">
    <reaction evidence="10">
        <text>7,8-dihydroneopterin 3'-triphosphate + H2O = 6-carboxy-5,6,7,8-tetrahydropterin + triphosphate + acetaldehyde + 2 H(+)</text>
        <dbReference type="Rhea" id="RHEA:27966"/>
        <dbReference type="ChEBI" id="CHEBI:15343"/>
        <dbReference type="ChEBI" id="CHEBI:15377"/>
        <dbReference type="ChEBI" id="CHEBI:15378"/>
        <dbReference type="ChEBI" id="CHEBI:18036"/>
        <dbReference type="ChEBI" id="CHEBI:58462"/>
        <dbReference type="ChEBI" id="CHEBI:61032"/>
        <dbReference type="EC" id="4.1.2.50"/>
    </reaction>
</comment>
<dbReference type="UniPathway" id="UPA00391"/>
<evidence type="ECO:0000313" key="12">
    <source>
        <dbReference type="Proteomes" id="UP000221024"/>
    </source>
</evidence>
<dbReference type="Gene3D" id="3.30.479.10">
    <property type="entry name" value="6-pyruvoyl tetrahydropterin synthase/QueD"/>
    <property type="match status" value="1"/>
</dbReference>
<evidence type="ECO:0000256" key="1">
    <source>
        <dbReference type="ARBA" id="ARBA00001947"/>
    </source>
</evidence>
<dbReference type="OrthoDB" id="9804698at2"/>
<dbReference type="SUPFAM" id="SSF55620">
    <property type="entry name" value="Tetrahydrobiopterin biosynthesis enzymes-like"/>
    <property type="match status" value="1"/>
</dbReference>
<dbReference type="PANTHER" id="PTHR12589:SF7">
    <property type="entry name" value="6-PYRUVOYL TETRAHYDROBIOPTERIN SYNTHASE"/>
    <property type="match status" value="1"/>
</dbReference>
<evidence type="ECO:0000256" key="6">
    <source>
        <dbReference type="ARBA" id="ARBA00022723"/>
    </source>
</evidence>
<evidence type="ECO:0000256" key="7">
    <source>
        <dbReference type="ARBA" id="ARBA00022833"/>
    </source>
</evidence>
<gene>
    <name evidence="11" type="ORF">CRI93_07430</name>
</gene>
<dbReference type="GO" id="GO:0070497">
    <property type="term" value="F:6-carboxytetrahydropterin synthase activity"/>
    <property type="evidence" value="ECO:0007669"/>
    <property type="project" value="UniProtKB-EC"/>
</dbReference>
<evidence type="ECO:0000256" key="2">
    <source>
        <dbReference type="ARBA" id="ARBA00005061"/>
    </source>
</evidence>
<dbReference type="Pfam" id="PF01242">
    <property type="entry name" value="PTPS"/>
    <property type="match status" value="1"/>
</dbReference>
<evidence type="ECO:0000256" key="5">
    <source>
        <dbReference type="ARBA" id="ARBA00018141"/>
    </source>
</evidence>
<dbReference type="Proteomes" id="UP000221024">
    <property type="component" value="Unassembled WGS sequence"/>
</dbReference>
<protein>
    <recommendedName>
        <fullName evidence="5">6-carboxy-5,6,7,8-tetrahydropterin synthase</fullName>
        <ecNumber evidence="4">4.1.2.50</ecNumber>
    </recommendedName>
    <alternativeName>
        <fullName evidence="9">Queuosine biosynthesis protein QueD</fullName>
    </alternativeName>
</protein>
<evidence type="ECO:0000256" key="10">
    <source>
        <dbReference type="ARBA" id="ARBA00048807"/>
    </source>
</evidence>
<dbReference type="PANTHER" id="PTHR12589">
    <property type="entry name" value="PYRUVOYL TETRAHYDROBIOPTERIN SYNTHASE"/>
    <property type="match status" value="1"/>
</dbReference>
<evidence type="ECO:0000256" key="8">
    <source>
        <dbReference type="ARBA" id="ARBA00023239"/>
    </source>
</evidence>
<dbReference type="RefSeq" id="WP_098061996.1">
    <property type="nucleotide sequence ID" value="NZ_PDEP01000006.1"/>
</dbReference>
<organism evidence="11 12">
    <name type="scientific">Longimonas halophila</name>
    <dbReference type="NCBI Taxonomy" id="1469170"/>
    <lineage>
        <taxon>Bacteria</taxon>
        <taxon>Pseudomonadati</taxon>
        <taxon>Rhodothermota</taxon>
        <taxon>Rhodothermia</taxon>
        <taxon>Rhodothermales</taxon>
        <taxon>Salisaetaceae</taxon>
        <taxon>Longimonas</taxon>
    </lineage>
</organism>
<comment type="pathway">
    <text evidence="2">Purine metabolism; 7-cyano-7-deazaguanine biosynthesis.</text>
</comment>
<dbReference type="EC" id="4.1.2.50" evidence="4"/>
<evidence type="ECO:0000256" key="3">
    <source>
        <dbReference type="ARBA" id="ARBA00008900"/>
    </source>
</evidence>
<evidence type="ECO:0000313" key="11">
    <source>
        <dbReference type="EMBL" id="PEN06966.1"/>
    </source>
</evidence>
<evidence type="ECO:0000256" key="9">
    <source>
        <dbReference type="ARBA" id="ARBA00031449"/>
    </source>
</evidence>
<dbReference type="GO" id="GO:0046872">
    <property type="term" value="F:metal ion binding"/>
    <property type="evidence" value="ECO:0007669"/>
    <property type="project" value="UniProtKB-KW"/>
</dbReference>
<comment type="similarity">
    <text evidence="3">Belongs to the PTPS family. QueD subfamily.</text>
</comment>
<reference evidence="11 12" key="1">
    <citation type="submission" date="2017-10" db="EMBL/GenBank/DDBJ databases">
        <title>Draft genome of Longimonas halophila.</title>
        <authorList>
            <person name="Goh K.M."/>
            <person name="Shamsir M.S."/>
            <person name="Lim S.W."/>
        </authorList>
    </citation>
    <scope>NUCLEOTIDE SEQUENCE [LARGE SCALE GENOMIC DNA]</scope>
    <source>
        <strain evidence="11 12">KCTC 42399</strain>
    </source>
</reference>
<evidence type="ECO:0000256" key="4">
    <source>
        <dbReference type="ARBA" id="ARBA00012982"/>
    </source>
</evidence>
<sequence length="164" mass="18277">MTVAKRFRWEAAHRLADHPSLCRNLHGHSYTCWIELDGTPGPSEMLIDFQEVKRVVSPLIDAWDHCTYVNRDDTALREALATLGVKHYVLDGRSTTEALADYVARYLCTHGFAMLQDHGVTAVQVRVQETETCYAITRATVADYADTPAPDLEQALVETEAVAG</sequence>